<keyword evidence="1" id="KW-1133">Transmembrane helix</keyword>
<evidence type="ECO:0000313" key="3">
    <source>
        <dbReference type="EnsemblMetazoa" id="Aqu2.1.26181_001"/>
    </source>
</evidence>
<dbReference type="InterPro" id="IPR036116">
    <property type="entry name" value="FN3_sf"/>
</dbReference>
<dbReference type="InterPro" id="IPR000488">
    <property type="entry name" value="Death_dom"/>
</dbReference>
<evidence type="ECO:0000256" key="1">
    <source>
        <dbReference type="SAM" id="Phobius"/>
    </source>
</evidence>
<dbReference type="EnsemblMetazoa" id="Aqu2.1.26181_001">
    <property type="protein sequence ID" value="Aqu2.1.26181_001"/>
    <property type="gene ID" value="Aqu2.1.26181"/>
</dbReference>
<proteinExistence type="predicted"/>
<dbReference type="InterPro" id="IPR013783">
    <property type="entry name" value="Ig-like_fold"/>
</dbReference>
<reference evidence="3" key="1">
    <citation type="submission" date="2017-05" db="UniProtKB">
        <authorList>
            <consortium name="EnsemblMetazoa"/>
        </authorList>
    </citation>
    <scope>IDENTIFICATION</scope>
</reference>
<dbReference type="InParanoid" id="A0A1X7UFC1"/>
<feature type="domain" description="Death" evidence="2">
    <location>
        <begin position="1013"/>
        <end position="1064"/>
    </location>
</feature>
<organism evidence="3">
    <name type="scientific">Amphimedon queenslandica</name>
    <name type="common">Sponge</name>
    <dbReference type="NCBI Taxonomy" id="400682"/>
    <lineage>
        <taxon>Eukaryota</taxon>
        <taxon>Metazoa</taxon>
        <taxon>Porifera</taxon>
        <taxon>Demospongiae</taxon>
        <taxon>Heteroscleromorpha</taxon>
        <taxon>Haplosclerida</taxon>
        <taxon>Niphatidae</taxon>
        <taxon>Amphimedon</taxon>
    </lineage>
</organism>
<name>A0A1X7UFC1_AMPQE</name>
<evidence type="ECO:0000259" key="2">
    <source>
        <dbReference type="PROSITE" id="PS50017"/>
    </source>
</evidence>
<feature type="transmembrane region" description="Helical" evidence="1">
    <location>
        <begin position="819"/>
        <end position="846"/>
    </location>
</feature>
<keyword evidence="1" id="KW-0812">Transmembrane</keyword>
<dbReference type="Gene3D" id="2.60.40.10">
    <property type="entry name" value="Immunoglobulins"/>
    <property type="match status" value="2"/>
</dbReference>
<sequence length="1080" mass="119435">MFISWYPPFTLPGLTVQYIISVGTDQQYLNDSITNYTYCPMNPTNKQYLFNITTTNKAGNGSTSNITVGFQSSSNFQSIYQEHYIYHINNSWSLHCLLSAHQLCTGVSLVNITVTGCTVSSSSSTCYSSTNVSTSRSSSYNNISLVAIINLPSREILDTNIILYYQNGAVFGSTTIRISTHNFQHIAVVNITYNKVCLQFEFVNGSTTDIIYIHITNYEEPVDQPVYYNISRNDQLNFTHCITNIPAGNNLTLYACESIEDCITNPAAVLTGIGIPAIVSSTMLTSYISSHKDSLESTFDPISYSSSFLLMYTSTTTVSSTVRSTMMMEDCNIRESQNEVPVTSAVLISVLSVFLILSLMINVITLTVCYCNRKGKNDQSSQEQELSSVNPQYENVHLPVPQSELSMKECAAYGVVEGASIFTIVPVTQYVYVNDTVTFECATNGTGSGSNIYFVVGGSIRPSKSSVTLPNGGMRISISLTPSNESNGTDVVCRTLSGSATQTVYLYIQGPPDSASNLTGYQLDSCCMFISWYPPFTLPGLTVQYIISVGTDQWYLNDSITNYTYCPMNLTNKQYLFNITTTNKAGNGSTSNITIGFQSSSNFQIIYQEHYAYHLNNSWSLHYLLSAHQLCTGVPLTNITLCTVNNNSCYSSTNITINHSAYNNISLVAIINLPLREILNTNVIIFYQNGVEFESNTITISTYHLKQLNLINTTNSRVCLQFQFVNGSTTNIIYIHITNYEEPVQPVYYNISRNDQLNFIQCITNIPAGNNLTLYACESMEDCTTNPAAVITGINISSISSTIISVVTPVSTSPAYGQIFIISGILIVVIILIVVPIIVISVIVVYRRRRHKEPVVNSYPSVEPNVVPLNYIDIEVDPNAPAVPPPFDSNPASYSEIKLEVYNKVSHDVRQADLSTHGNVETNGMYSRLNSEGGGAPVYDKCQRNDTIRKPGQLGDTDNYSKLNVGQQASSFNGTSIPCQYSVVTMESSDAPLIQKDLTHKDLSIYVIPYLTEKWREVGLALALTPPQLDDIEENNQGISDVFQLWEDLATRPFTWETLLNALRSPIINEARLANELLKL</sequence>
<dbReference type="GO" id="GO:0007165">
    <property type="term" value="P:signal transduction"/>
    <property type="evidence" value="ECO:0007669"/>
    <property type="project" value="InterPro"/>
</dbReference>
<protein>
    <recommendedName>
        <fullName evidence="2">Death domain-containing protein</fullName>
    </recommendedName>
</protein>
<dbReference type="AlphaFoldDB" id="A0A1X7UFC1"/>
<feature type="transmembrane region" description="Helical" evidence="1">
    <location>
        <begin position="346"/>
        <end position="371"/>
    </location>
</feature>
<feature type="transmembrane region" description="Helical" evidence="1">
    <location>
        <begin position="788"/>
        <end position="807"/>
    </location>
</feature>
<accession>A0A1X7UFC1</accession>
<dbReference type="InterPro" id="IPR011029">
    <property type="entry name" value="DEATH-like_dom_sf"/>
</dbReference>
<dbReference type="PROSITE" id="PS50017">
    <property type="entry name" value="DEATH_DOMAIN"/>
    <property type="match status" value="1"/>
</dbReference>
<dbReference type="Gene3D" id="1.10.533.10">
    <property type="entry name" value="Death Domain, Fas"/>
    <property type="match status" value="1"/>
</dbReference>
<dbReference type="CDD" id="cd01670">
    <property type="entry name" value="Death"/>
    <property type="match status" value="1"/>
</dbReference>
<keyword evidence="1" id="KW-0472">Membrane</keyword>
<dbReference type="InterPro" id="IPR036179">
    <property type="entry name" value="Ig-like_dom_sf"/>
</dbReference>
<dbReference type="SUPFAM" id="SSF49265">
    <property type="entry name" value="Fibronectin type III"/>
    <property type="match status" value="1"/>
</dbReference>
<dbReference type="SUPFAM" id="SSF48726">
    <property type="entry name" value="Immunoglobulin"/>
    <property type="match status" value="1"/>
</dbReference>